<organism evidence="1 2">
    <name type="scientific">Sphagnum jensenii</name>
    <dbReference type="NCBI Taxonomy" id="128206"/>
    <lineage>
        <taxon>Eukaryota</taxon>
        <taxon>Viridiplantae</taxon>
        <taxon>Streptophyta</taxon>
        <taxon>Embryophyta</taxon>
        <taxon>Bryophyta</taxon>
        <taxon>Sphagnophytina</taxon>
        <taxon>Sphagnopsida</taxon>
        <taxon>Sphagnales</taxon>
        <taxon>Sphagnaceae</taxon>
        <taxon>Sphagnum</taxon>
    </lineage>
</organism>
<dbReference type="EMBL" id="OZ020111">
    <property type="protein sequence ID" value="CAK9263543.1"/>
    <property type="molecule type" value="Genomic_DNA"/>
</dbReference>
<gene>
    <name evidence="1" type="ORF">CSSPJE1EN1_LOCUS9021</name>
</gene>
<proteinExistence type="predicted"/>
<evidence type="ECO:0008006" key="3">
    <source>
        <dbReference type="Google" id="ProtNLM"/>
    </source>
</evidence>
<sequence>MDTLCVPVEPAFRKMAIRRMSETYLNADKVLVLDASLQTISVHESIQECMMRITTSPWATRLWTFQEGVLAFQLHFQFCDGTITPSIMQIRSQTEGRGQTALANFLCDDSMSTSSVDCTAFRLVRALASGLQTPLNSDQPEHQLPGGPERQEQWKSLASQCVDFPNDHDIALFRKLSSNFSSIVYTSSVKALLKAIGGTYLRDLFRPPDPGRLRWADCPGSTLYDFLPVLGTRTSSKPEDETLCLGGVLGLDIMPLLDCRGTERMKTFLSLVDTVPADLIFAPGLKMSDAGYRWAPTSFMNTILEPLPQLLRAVDPPKPGRLHPRGLLVILPGLKMKKATFPERSMLYTVGTGFDDHVRVELELVNGGRWSDYNGLDGLVVLRSNYTERAALVFLREKMEGTLFVEFEALVSAKEGGDFEPDVKVKVMDDDVRWCVG</sequence>
<dbReference type="PANTHER" id="PTHR39596:SF2">
    <property type="entry name" value="HET DOMAIN PROTEIN (AFU_ORTHOLOGUE AFUA_1G17550)-RELATED"/>
    <property type="match status" value="1"/>
</dbReference>
<dbReference type="Proteomes" id="UP001497444">
    <property type="component" value="Chromosome 16"/>
</dbReference>
<evidence type="ECO:0000313" key="2">
    <source>
        <dbReference type="Proteomes" id="UP001497444"/>
    </source>
</evidence>
<keyword evidence="2" id="KW-1185">Reference proteome</keyword>
<accession>A0ABP0W9P2</accession>
<reference evidence="1" key="1">
    <citation type="submission" date="2024-02" db="EMBL/GenBank/DDBJ databases">
        <authorList>
            <consortium name="ELIXIR-Norway"/>
            <consortium name="Elixir Norway"/>
        </authorList>
    </citation>
    <scope>NUCLEOTIDE SEQUENCE</scope>
</reference>
<protein>
    <recommendedName>
        <fullName evidence="3">Heterokaryon incompatibility domain-containing protein</fullName>
    </recommendedName>
</protein>
<evidence type="ECO:0000313" key="1">
    <source>
        <dbReference type="EMBL" id="CAK9263543.1"/>
    </source>
</evidence>
<dbReference type="PANTHER" id="PTHR39596">
    <property type="match status" value="1"/>
</dbReference>
<name>A0ABP0W9P2_9BRYO</name>